<reference evidence="3" key="4">
    <citation type="submission" date="2021-05" db="UniProtKB">
        <authorList>
            <consortium name="EnsemblPlants"/>
        </authorList>
    </citation>
    <scope>IDENTIFICATION</scope>
    <source>
        <strain evidence="3">cv. B73</strain>
    </source>
</reference>
<proteinExistence type="predicted"/>
<dbReference type="FunCoup" id="A0A1D6G4R2">
    <property type="interactions" value="1"/>
</dbReference>
<reference evidence="4" key="1">
    <citation type="journal article" date="2009" name="Science">
        <title>The B73 maize genome: complexity, diversity, and dynamics.</title>
        <authorList>
            <person name="Schnable P.S."/>
            <person name="Ware D."/>
            <person name="Fulton R.S."/>
            <person name="Stein J.C."/>
            <person name="Wei F."/>
            <person name="Pasternak S."/>
            <person name="Liang C."/>
            <person name="Zhang J."/>
            <person name="Fulton L."/>
            <person name="Graves T.A."/>
            <person name="Minx P."/>
            <person name="Reily A.D."/>
            <person name="Courtney L."/>
            <person name="Kruchowski S.S."/>
            <person name="Tomlinson C."/>
            <person name="Strong C."/>
            <person name="Delehaunty K."/>
            <person name="Fronick C."/>
            <person name="Courtney B."/>
            <person name="Rock S.M."/>
            <person name="Belter E."/>
            <person name="Du F."/>
            <person name="Kim K."/>
            <person name="Abbott R.M."/>
            <person name="Cotton M."/>
            <person name="Levy A."/>
            <person name="Marchetto P."/>
            <person name="Ochoa K."/>
            <person name="Jackson S.M."/>
            <person name="Gillam B."/>
            <person name="Chen W."/>
            <person name="Yan L."/>
            <person name="Higginbotham J."/>
            <person name="Cardenas M."/>
            <person name="Waligorski J."/>
            <person name="Applebaum E."/>
            <person name="Phelps L."/>
            <person name="Falcone J."/>
            <person name="Kanchi K."/>
            <person name="Thane T."/>
            <person name="Scimone A."/>
            <person name="Thane N."/>
            <person name="Henke J."/>
            <person name="Wang T."/>
            <person name="Ruppert J."/>
            <person name="Shah N."/>
            <person name="Rotter K."/>
            <person name="Hodges J."/>
            <person name="Ingenthron E."/>
            <person name="Cordes M."/>
            <person name="Kohlberg S."/>
            <person name="Sgro J."/>
            <person name="Delgado B."/>
            <person name="Mead K."/>
            <person name="Chinwalla A."/>
            <person name="Leonard S."/>
            <person name="Crouse K."/>
            <person name="Collura K."/>
            <person name="Kudrna D."/>
            <person name="Currie J."/>
            <person name="He R."/>
            <person name="Angelova A."/>
            <person name="Rajasekar S."/>
            <person name="Mueller T."/>
            <person name="Lomeli R."/>
            <person name="Scara G."/>
            <person name="Ko A."/>
            <person name="Delaney K."/>
            <person name="Wissotski M."/>
            <person name="Lopez G."/>
            <person name="Campos D."/>
            <person name="Braidotti M."/>
            <person name="Ashley E."/>
            <person name="Golser W."/>
            <person name="Kim H."/>
            <person name="Lee S."/>
            <person name="Lin J."/>
            <person name="Dujmic Z."/>
            <person name="Kim W."/>
            <person name="Talag J."/>
            <person name="Zuccolo A."/>
            <person name="Fan C."/>
            <person name="Sebastian A."/>
            <person name="Kramer M."/>
            <person name="Spiegel L."/>
            <person name="Nascimento L."/>
            <person name="Zutavern T."/>
            <person name="Miller B."/>
            <person name="Ambroise C."/>
            <person name="Muller S."/>
            <person name="Spooner W."/>
            <person name="Narechania A."/>
            <person name="Ren L."/>
            <person name="Wei S."/>
            <person name="Kumari S."/>
            <person name="Faga B."/>
            <person name="Levy M.J."/>
            <person name="McMahan L."/>
            <person name="Van Buren P."/>
            <person name="Vaughn M.W."/>
            <person name="Ying K."/>
            <person name="Yeh C.-T."/>
            <person name="Emrich S.J."/>
            <person name="Jia Y."/>
            <person name="Kalyanaraman A."/>
            <person name="Hsia A.-P."/>
            <person name="Barbazuk W.B."/>
            <person name="Baucom R.S."/>
            <person name="Brutnell T.P."/>
            <person name="Carpita N.C."/>
            <person name="Chaparro C."/>
            <person name="Chia J.-M."/>
            <person name="Deragon J.-M."/>
            <person name="Estill J.C."/>
            <person name="Fu Y."/>
            <person name="Jeddeloh J.A."/>
            <person name="Han Y."/>
            <person name="Lee H."/>
            <person name="Li P."/>
            <person name="Lisch D.R."/>
            <person name="Liu S."/>
            <person name="Liu Z."/>
            <person name="Nagel D.H."/>
            <person name="McCann M.C."/>
            <person name="SanMiguel P."/>
            <person name="Myers A.M."/>
            <person name="Nettleton D."/>
            <person name="Nguyen J."/>
            <person name="Penning B.W."/>
            <person name="Ponnala L."/>
            <person name="Schneider K.L."/>
            <person name="Schwartz D.C."/>
            <person name="Sharma A."/>
            <person name="Soderlund C."/>
            <person name="Springer N.M."/>
            <person name="Sun Q."/>
            <person name="Wang H."/>
            <person name="Waterman M."/>
            <person name="Westerman R."/>
            <person name="Wolfgruber T.K."/>
            <person name="Yang L."/>
            <person name="Yu Y."/>
            <person name="Zhang L."/>
            <person name="Zhou S."/>
            <person name="Zhu Q."/>
            <person name="Bennetzen J.L."/>
            <person name="Dawe R.K."/>
            <person name="Jiang J."/>
            <person name="Jiang N."/>
            <person name="Presting G.G."/>
            <person name="Wessler S.R."/>
            <person name="Aluru S."/>
            <person name="Martienssen R.A."/>
            <person name="Clifton S.W."/>
            <person name="McCombie W.R."/>
            <person name="Wing R.A."/>
            <person name="Wilson R.K."/>
        </authorList>
    </citation>
    <scope>NUCLEOTIDE SEQUENCE [LARGE SCALE GENOMIC DNA]</scope>
    <source>
        <strain evidence="4">cv. B73</strain>
    </source>
</reference>
<dbReference type="EnsemblPlants" id="Zm00001eb363300_T001">
    <property type="protein sequence ID" value="Zm00001eb363300_P001"/>
    <property type="gene ID" value="Zm00001eb363300"/>
</dbReference>
<dbReference type="AlphaFoldDB" id="A0A1D6G4R2"/>
<reference evidence="3" key="3">
    <citation type="submission" date="2019-07" db="EMBL/GenBank/DDBJ databases">
        <authorList>
            <person name="Seetharam A."/>
            <person name="Woodhouse M."/>
            <person name="Cannon E."/>
        </authorList>
    </citation>
    <scope>NUCLEOTIDE SEQUENCE [LARGE SCALE GENOMIC DNA]</scope>
    <source>
        <strain evidence="3">cv. B73</strain>
    </source>
</reference>
<dbReference type="PANTHER" id="PTHR36795">
    <property type="entry name" value="OS01G0938400 PROTEIN"/>
    <property type="match status" value="1"/>
</dbReference>
<dbReference type="ExpressionAtlas" id="A0A1D6G4R2">
    <property type="expression patterns" value="baseline and differential"/>
</dbReference>
<accession>A0A1D6G4R2</accession>
<reference evidence="2" key="2">
    <citation type="submission" date="2015-12" db="EMBL/GenBank/DDBJ databases">
        <title>Update maize B73 reference genome by single molecule sequencing technologies.</title>
        <authorList>
            <consortium name="Maize Genome Sequencing Project"/>
            <person name="Ware D."/>
        </authorList>
    </citation>
    <scope>NUCLEOTIDE SEQUENCE</scope>
    <source>
        <tissue evidence="2">Seedling</tissue>
    </source>
</reference>
<dbReference type="OMA" id="AAARVMY"/>
<evidence type="ECO:0000313" key="3">
    <source>
        <dbReference type="EnsemblPlants" id="Zm00001eb363300_P001"/>
    </source>
</evidence>
<name>A0A1D6G4R2_MAIZE</name>
<evidence type="ECO:0000256" key="1">
    <source>
        <dbReference type="SAM" id="MobiDB-lite"/>
    </source>
</evidence>
<dbReference type="Proteomes" id="UP000007305">
    <property type="component" value="Chromosome 8"/>
</dbReference>
<feature type="region of interest" description="Disordered" evidence="1">
    <location>
        <begin position="23"/>
        <end position="51"/>
    </location>
</feature>
<dbReference type="PaxDb" id="4577-GRMZM2G005554_P01"/>
<protein>
    <submittedName>
        <fullName evidence="2 3">Uncharacterized protein</fullName>
    </submittedName>
</protein>
<dbReference type="eggNOG" id="ENOG502S5MM">
    <property type="taxonomic scope" value="Eukaryota"/>
</dbReference>
<organism evidence="3 4">
    <name type="scientific">Zea mays</name>
    <name type="common">Maize</name>
    <dbReference type="NCBI Taxonomy" id="4577"/>
    <lineage>
        <taxon>Eukaryota</taxon>
        <taxon>Viridiplantae</taxon>
        <taxon>Streptophyta</taxon>
        <taxon>Embryophyta</taxon>
        <taxon>Tracheophyta</taxon>
        <taxon>Spermatophyta</taxon>
        <taxon>Magnoliopsida</taxon>
        <taxon>Liliopsida</taxon>
        <taxon>Poales</taxon>
        <taxon>Poaceae</taxon>
        <taxon>PACMAD clade</taxon>
        <taxon>Panicoideae</taxon>
        <taxon>Andropogonodae</taxon>
        <taxon>Andropogoneae</taxon>
        <taxon>Tripsacinae</taxon>
        <taxon>Zea</taxon>
    </lineage>
</organism>
<evidence type="ECO:0000313" key="2">
    <source>
        <dbReference type="EMBL" id="AQK98275.1"/>
    </source>
</evidence>
<gene>
    <name evidence="2" type="ORF">ZEAMMB73_Zm00001d011899</name>
</gene>
<dbReference type="Gramene" id="Zm00001eb363300_T001">
    <property type="protein sequence ID" value="Zm00001eb363300_P001"/>
    <property type="gene ID" value="Zm00001eb363300"/>
</dbReference>
<evidence type="ECO:0000313" key="4">
    <source>
        <dbReference type="Proteomes" id="UP000007305"/>
    </source>
</evidence>
<keyword evidence="4" id="KW-1185">Reference proteome</keyword>
<dbReference type="EMBL" id="CM000784">
    <property type="protein sequence ID" value="AQK98275.1"/>
    <property type="molecule type" value="Genomic_DNA"/>
</dbReference>
<dbReference type="PANTHER" id="PTHR36795:SF2">
    <property type="entry name" value="OS01G0938400 PROTEIN"/>
    <property type="match status" value="1"/>
</dbReference>
<sequence length="192" mass="21052">MPAGRSSYLATMGSRSFSYHRLKKLPVAAPSPPPATTAPASRGLEHEGDPRRAAAAIEDSYRSYYRALVARGRRQRWRDGGGRQRPRPRPRRRLRAWGALARALRRRAAAAGALVRASVARVARRLREGRPYVGDLFAGNYMFLQVAPSPTTTAPPRGAVVPFADYYYGCKAKARARAAGQLHPAAGVLYKV</sequence>